<evidence type="ECO:0000256" key="1">
    <source>
        <dbReference type="SAM" id="MobiDB-lite"/>
    </source>
</evidence>
<dbReference type="EMBL" id="JABCIY010000344">
    <property type="protein sequence ID" value="KAF7185005.1"/>
    <property type="molecule type" value="Genomic_DNA"/>
</dbReference>
<proteinExistence type="predicted"/>
<dbReference type="Proteomes" id="UP000660729">
    <property type="component" value="Unassembled WGS sequence"/>
</dbReference>
<dbReference type="OrthoDB" id="10493795at2759"/>
<keyword evidence="3" id="KW-1185">Reference proteome</keyword>
<organism evidence="2 3">
    <name type="scientific">Pseudocercospora fuligena</name>
    <dbReference type="NCBI Taxonomy" id="685502"/>
    <lineage>
        <taxon>Eukaryota</taxon>
        <taxon>Fungi</taxon>
        <taxon>Dikarya</taxon>
        <taxon>Ascomycota</taxon>
        <taxon>Pezizomycotina</taxon>
        <taxon>Dothideomycetes</taxon>
        <taxon>Dothideomycetidae</taxon>
        <taxon>Mycosphaerellales</taxon>
        <taxon>Mycosphaerellaceae</taxon>
        <taxon>Pseudocercospora</taxon>
    </lineage>
</organism>
<feature type="region of interest" description="Disordered" evidence="1">
    <location>
        <begin position="99"/>
        <end position="137"/>
    </location>
</feature>
<evidence type="ECO:0000313" key="3">
    <source>
        <dbReference type="Proteomes" id="UP000660729"/>
    </source>
</evidence>
<protein>
    <submittedName>
        <fullName evidence="2">Uncharacterized protein</fullName>
    </submittedName>
</protein>
<comment type="caution">
    <text evidence="2">The sequence shown here is derived from an EMBL/GenBank/DDBJ whole genome shotgun (WGS) entry which is preliminary data.</text>
</comment>
<dbReference type="AlphaFoldDB" id="A0A8H6VBD2"/>
<accession>A0A8H6VBD2</accession>
<reference evidence="2" key="1">
    <citation type="submission" date="2020-04" db="EMBL/GenBank/DDBJ databases">
        <title>Draft genome resource of the tomato pathogen Pseudocercospora fuligena.</title>
        <authorList>
            <person name="Zaccaron A."/>
        </authorList>
    </citation>
    <scope>NUCLEOTIDE SEQUENCE</scope>
    <source>
        <strain evidence="2">PF001</strain>
    </source>
</reference>
<feature type="compositionally biased region" description="Polar residues" evidence="1">
    <location>
        <begin position="115"/>
        <end position="135"/>
    </location>
</feature>
<evidence type="ECO:0000313" key="2">
    <source>
        <dbReference type="EMBL" id="KAF7185005.1"/>
    </source>
</evidence>
<gene>
    <name evidence="2" type="ORF">HII31_13628</name>
</gene>
<name>A0A8H6VBD2_9PEZI</name>
<sequence>MTNKPLPSLPRSTILRQAFPTGIPSTGPSSPARTTFSTYTAFSTATRTARSALSRAPRSRSRRAFEKFLQHRLAKKAKKALTKMMGIKKQQTFSVMNVNSSDKRVTQPTIVDEPSPQSSNRASNTPSICVTNPSTRDNKRTTFMIHQGRTATPPPPERIAPRMAHPPVMKVHSPTYTAVTSVATVSVAPSAVPSSVASGDFPGQVNPIRVASRDSRRLTAQKLNQVDGISSGNPRRLTAGFRKSLIPDRPPTIGALPYRAPLASEPFERPVNEYVSDHDRRMHQNRLASAFSIDTTITLVEQDTADARNAAAAALEGKSKRYHTYRSCIL</sequence>